<dbReference type="PROSITE" id="PS51409">
    <property type="entry name" value="ARGINASE_2"/>
    <property type="match status" value="1"/>
</dbReference>
<dbReference type="SUPFAM" id="SSF52768">
    <property type="entry name" value="Arginase/deacetylase"/>
    <property type="match status" value="1"/>
</dbReference>
<dbReference type="GO" id="GO:0046872">
    <property type="term" value="F:metal ion binding"/>
    <property type="evidence" value="ECO:0007669"/>
    <property type="project" value="InterPro"/>
</dbReference>
<dbReference type="PANTHER" id="PTHR11358">
    <property type="entry name" value="ARGINASE/AGMATINASE"/>
    <property type="match status" value="1"/>
</dbReference>
<feature type="chain" id="PRO_5034462174" evidence="2">
    <location>
        <begin position="18"/>
        <end position="222"/>
    </location>
</feature>
<keyword evidence="4" id="KW-1185">Reference proteome</keyword>
<accession>A0A8H2VM98</accession>
<evidence type="ECO:0000256" key="1">
    <source>
        <dbReference type="PROSITE-ProRule" id="PRU00742"/>
    </source>
</evidence>
<evidence type="ECO:0000313" key="3">
    <source>
        <dbReference type="EMBL" id="CAD6440213.1"/>
    </source>
</evidence>
<gene>
    <name evidence="3" type="ORF">SCLTRI_LOCUS802</name>
</gene>
<protein>
    <submittedName>
        <fullName evidence="3">D19c4b7a-0519-49ce-a334-0c36db386cc6</fullName>
    </submittedName>
</protein>
<dbReference type="PANTHER" id="PTHR11358:SF30">
    <property type="entry name" value="AGMATINASE 1-RELATED"/>
    <property type="match status" value="1"/>
</dbReference>
<sequence length="222" mass="24305">MVHSIIPFLTFLPAVIAAIAPSGPYQRPLKHPKNQHENFIASSIFGPYQHEILGFEEPVALKPTFEWRTFAEDLDDVISNSGGTFAHLPAVDCFDSGSDGTFDVAIVGHPFDLGVTYRPGARFGPNAARQGARRMSPNFGWSIDNGVNPFRSWATVVDCGDIVNTPFDKHLALKQLENGMSSINSRRPKNDTEGKAVRAISIGGDHTISKSILFYCLGVLEY</sequence>
<dbReference type="InterPro" id="IPR023696">
    <property type="entry name" value="Ureohydrolase_dom_sf"/>
</dbReference>
<dbReference type="Gene3D" id="3.40.800.10">
    <property type="entry name" value="Ureohydrolase domain"/>
    <property type="match status" value="1"/>
</dbReference>
<dbReference type="InterPro" id="IPR006035">
    <property type="entry name" value="Ureohydrolase"/>
</dbReference>
<dbReference type="OrthoDB" id="288726at2759"/>
<proteinExistence type="inferred from homology"/>
<comment type="similarity">
    <text evidence="1">Belongs to the arginase family.</text>
</comment>
<dbReference type="AlphaFoldDB" id="A0A8H2VM98"/>
<dbReference type="GO" id="GO:0033389">
    <property type="term" value="P:putrescine biosynthetic process from arginine, via agmatine"/>
    <property type="evidence" value="ECO:0007669"/>
    <property type="project" value="TreeGrafter"/>
</dbReference>
<dbReference type="EMBL" id="CAJHIA010000002">
    <property type="protein sequence ID" value="CAD6440213.1"/>
    <property type="molecule type" value="Genomic_DNA"/>
</dbReference>
<feature type="signal peptide" evidence="2">
    <location>
        <begin position="1"/>
        <end position="17"/>
    </location>
</feature>
<evidence type="ECO:0000313" key="4">
    <source>
        <dbReference type="Proteomes" id="UP000624404"/>
    </source>
</evidence>
<organism evidence="3 4">
    <name type="scientific">Sclerotinia trifoliorum</name>
    <dbReference type="NCBI Taxonomy" id="28548"/>
    <lineage>
        <taxon>Eukaryota</taxon>
        <taxon>Fungi</taxon>
        <taxon>Dikarya</taxon>
        <taxon>Ascomycota</taxon>
        <taxon>Pezizomycotina</taxon>
        <taxon>Leotiomycetes</taxon>
        <taxon>Helotiales</taxon>
        <taxon>Sclerotiniaceae</taxon>
        <taxon>Sclerotinia</taxon>
    </lineage>
</organism>
<comment type="caution">
    <text evidence="3">The sequence shown here is derived from an EMBL/GenBank/DDBJ whole genome shotgun (WGS) entry which is preliminary data.</text>
</comment>
<dbReference type="Pfam" id="PF00491">
    <property type="entry name" value="Arginase"/>
    <property type="match status" value="1"/>
</dbReference>
<keyword evidence="2" id="KW-0732">Signal</keyword>
<dbReference type="GO" id="GO:0008783">
    <property type="term" value="F:agmatinase activity"/>
    <property type="evidence" value="ECO:0007669"/>
    <property type="project" value="TreeGrafter"/>
</dbReference>
<evidence type="ECO:0000256" key="2">
    <source>
        <dbReference type="SAM" id="SignalP"/>
    </source>
</evidence>
<name>A0A8H2VM98_9HELO</name>
<dbReference type="Proteomes" id="UP000624404">
    <property type="component" value="Unassembled WGS sequence"/>
</dbReference>
<reference evidence="3" key="1">
    <citation type="submission" date="2020-10" db="EMBL/GenBank/DDBJ databases">
        <authorList>
            <person name="Kusch S."/>
        </authorList>
    </citation>
    <scope>NUCLEOTIDE SEQUENCE</scope>
    <source>
        <strain evidence="3">SwB9</strain>
    </source>
</reference>